<sequence length="44" mass="4781">ATVEYPSLKKRTFFIPISLTSNQAFVTIAADSSILELLYCTGAV</sequence>
<feature type="non-terminal residue" evidence="1">
    <location>
        <position position="1"/>
    </location>
</feature>
<proteinExistence type="predicted"/>
<dbReference type="EMBL" id="LXQA011144375">
    <property type="protein sequence ID" value="MCI86573.1"/>
    <property type="molecule type" value="Genomic_DNA"/>
</dbReference>
<evidence type="ECO:0000313" key="2">
    <source>
        <dbReference type="Proteomes" id="UP000265520"/>
    </source>
</evidence>
<keyword evidence="2" id="KW-1185">Reference proteome</keyword>
<accession>A0A392VGI3</accession>
<dbReference type="Proteomes" id="UP000265520">
    <property type="component" value="Unassembled WGS sequence"/>
</dbReference>
<protein>
    <submittedName>
        <fullName evidence="1">Uncharacterized protein</fullName>
    </submittedName>
</protein>
<dbReference type="AlphaFoldDB" id="A0A392VGI3"/>
<comment type="caution">
    <text evidence="1">The sequence shown here is derived from an EMBL/GenBank/DDBJ whole genome shotgun (WGS) entry which is preliminary data.</text>
</comment>
<organism evidence="1 2">
    <name type="scientific">Trifolium medium</name>
    <dbReference type="NCBI Taxonomy" id="97028"/>
    <lineage>
        <taxon>Eukaryota</taxon>
        <taxon>Viridiplantae</taxon>
        <taxon>Streptophyta</taxon>
        <taxon>Embryophyta</taxon>
        <taxon>Tracheophyta</taxon>
        <taxon>Spermatophyta</taxon>
        <taxon>Magnoliopsida</taxon>
        <taxon>eudicotyledons</taxon>
        <taxon>Gunneridae</taxon>
        <taxon>Pentapetalae</taxon>
        <taxon>rosids</taxon>
        <taxon>fabids</taxon>
        <taxon>Fabales</taxon>
        <taxon>Fabaceae</taxon>
        <taxon>Papilionoideae</taxon>
        <taxon>50 kb inversion clade</taxon>
        <taxon>NPAAA clade</taxon>
        <taxon>Hologalegina</taxon>
        <taxon>IRL clade</taxon>
        <taxon>Trifolieae</taxon>
        <taxon>Trifolium</taxon>
    </lineage>
</organism>
<reference evidence="1 2" key="1">
    <citation type="journal article" date="2018" name="Front. Plant Sci.">
        <title>Red Clover (Trifolium pratense) and Zigzag Clover (T. medium) - A Picture of Genomic Similarities and Differences.</title>
        <authorList>
            <person name="Dluhosova J."/>
            <person name="Istvanek J."/>
            <person name="Nedelnik J."/>
            <person name="Repkova J."/>
        </authorList>
    </citation>
    <scope>NUCLEOTIDE SEQUENCE [LARGE SCALE GENOMIC DNA]</scope>
    <source>
        <strain evidence="2">cv. 10/8</strain>
        <tissue evidence="1">Leaf</tissue>
    </source>
</reference>
<name>A0A392VGI3_9FABA</name>
<evidence type="ECO:0000313" key="1">
    <source>
        <dbReference type="EMBL" id="MCI86573.1"/>
    </source>
</evidence>